<dbReference type="CDD" id="cd00110">
    <property type="entry name" value="LamG"/>
    <property type="match status" value="1"/>
</dbReference>
<evidence type="ECO:0000259" key="2">
    <source>
        <dbReference type="PROSITE" id="PS50025"/>
    </source>
</evidence>
<evidence type="ECO:0000256" key="1">
    <source>
        <dbReference type="PROSITE-ProRule" id="PRU00122"/>
    </source>
</evidence>
<evidence type="ECO:0000313" key="4">
    <source>
        <dbReference type="Proteomes" id="UP001159428"/>
    </source>
</evidence>
<comment type="caution">
    <text evidence="1">Lacks conserved residue(s) required for the propagation of feature annotation.</text>
</comment>
<dbReference type="GO" id="GO:0016020">
    <property type="term" value="C:membrane"/>
    <property type="evidence" value="ECO:0007669"/>
    <property type="project" value="UniProtKB-SubCell"/>
</dbReference>
<dbReference type="InterPro" id="IPR013320">
    <property type="entry name" value="ConA-like_dom_sf"/>
</dbReference>
<comment type="caution">
    <text evidence="3">The sequence shown here is derived from an EMBL/GenBank/DDBJ whole genome shotgun (WGS) entry which is preliminary data.</text>
</comment>
<dbReference type="PANTHER" id="PTHR15036:SF49">
    <property type="entry name" value="AXOTACTIN"/>
    <property type="match status" value="1"/>
</dbReference>
<organism evidence="3 4">
    <name type="scientific">Pocillopora meandrina</name>
    <dbReference type="NCBI Taxonomy" id="46732"/>
    <lineage>
        <taxon>Eukaryota</taxon>
        <taxon>Metazoa</taxon>
        <taxon>Cnidaria</taxon>
        <taxon>Anthozoa</taxon>
        <taxon>Hexacorallia</taxon>
        <taxon>Scleractinia</taxon>
        <taxon>Astrocoeniina</taxon>
        <taxon>Pocilloporidae</taxon>
        <taxon>Pocillopora</taxon>
    </lineage>
</organism>
<proteinExistence type="predicted"/>
<dbReference type="SUPFAM" id="SSF49899">
    <property type="entry name" value="Concanavalin A-like lectins/glucanases"/>
    <property type="match status" value="1"/>
</dbReference>
<keyword evidence="4" id="KW-1185">Reference proteome</keyword>
<dbReference type="EMBL" id="CALNXJ010000130">
    <property type="protein sequence ID" value="CAH3166187.1"/>
    <property type="molecule type" value="Genomic_DNA"/>
</dbReference>
<dbReference type="SMART" id="SM00282">
    <property type="entry name" value="LamG"/>
    <property type="match status" value="1"/>
</dbReference>
<dbReference type="Pfam" id="PF02210">
    <property type="entry name" value="Laminin_G_2"/>
    <property type="match status" value="1"/>
</dbReference>
<evidence type="ECO:0000313" key="3">
    <source>
        <dbReference type="EMBL" id="CAH3166187.1"/>
    </source>
</evidence>
<dbReference type="Gene3D" id="2.60.120.200">
    <property type="match status" value="1"/>
</dbReference>
<dbReference type="PROSITE" id="PS50025">
    <property type="entry name" value="LAM_G_DOMAIN"/>
    <property type="match status" value="1"/>
</dbReference>
<feature type="domain" description="Laminin G" evidence="2">
    <location>
        <begin position="1"/>
        <end position="135"/>
    </location>
</feature>
<gene>
    <name evidence="3" type="ORF">PMEA_00005201</name>
</gene>
<reference evidence="3 4" key="1">
    <citation type="submission" date="2022-05" db="EMBL/GenBank/DDBJ databases">
        <authorList>
            <consortium name="Genoscope - CEA"/>
            <person name="William W."/>
        </authorList>
    </citation>
    <scope>NUCLEOTIDE SEQUENCE [LARGE SCALE GENOMIC DNA]</scope>
</reference>
<protein>
    <recommendedName>
        <fullName evidence="2">Laminin G domain-containing protein</fullName>
    </recommendedName>
</protein>
<dbReference type="InterPro" id="IPR001791">
    <property type="entry name" value="Laminin_G"/>
</dbReference>
<name>A0AAU9Y3B5_9CNID</name>
<dbReference type="PANTHER" id="PTHR15036">
    <property type="entry name" value="PIKACHURIN-LIKE PROTEIN"/>
    <property type="match status" value="1"/>
</dbReference>
<accession>A0AAU9Y3B5</accession>
<dbReference type="AlphaFoldDB" id="A0AAU9Y3B5"/>
<dbReference type="Proteomes" id="UP001159428">
    <property type="component" value="Unassembled WGS sequence"/>
</dbReference>
<dbReference type="InterPro" id="IPR050372">
    <property type="entry name" value="Neurexin-related_CASP"/>
</dbReference>
<sequence length="141" mass="15778">MFVKGTYDDHIHVEYNHNDELTYLVDLGRGKRKIMAKGVKLDDNKWHTFRLERVGRSFNITIDNASKPQAIGEVPGDYNHLDIPKSKGYFLGAPNFPNFIGCIRDLKVDGEAIIANAVGGASGYSVTNKDEMKLCTESDQE</sequence>